<feature type="transmembrane region" description="Helical" evidence="5">
    <location>
        <begin position="99"/>
        <end position="116"/>
    </location>
</feature>
<protein>
    <submittedName>
        <fullName evidence="6">DoxX-like protein</fullName>
    </submittedName>
</protein>
<proteinExistence type="predicted"/>
<evidence type="ECO:0000256" key="2">
    <source>
        <dbReference type="ARBA" id="ARBA00022692"/>
    </source>
</evidence>
<name>A0A4R7K4R5_9FLAO</name>
<dbReference type="Proteomes" id="UP000294749">
    <property type="component" value="Unassembled WGS sequence"/>
</dbReference>
<dbReference type="EMBL" id="SOAY01000011">
    <property type="protein sequence ID" value="TDT45033.1"/>
    <property type="molecule type" value="Genomic_DNA"/>
</dbReference>
<evidence type="ECO:0000313" key="7">
    <source>
        <dbReference type="Proteomes" id="UP000294749"/>
    </source>
</evidence>
<dbReference type="Pfam" id="PF07681">
    <property type="entry name" value="DoxX"/>
    <property type="match status" value="1"/>
</dbReference>
<keyword evidence="2 5" id="KW-0812">Transmembrane</keyword>
<reference evidence="6 7" key="1">
    <citation type="submission" date="2019-03" db="EMBL/GenBank/DDBJ databases">
        <title>Genomic Encyclopedia of Archaeal and Bacterial Type Strains, Phase II (KMG-II): from individual species to whole genera.</title>
        <authorList>
            <person name="Goeker M."/>
        </authorList>
    </citation>
    <scope>NUCLEOTIDE SEQUENCE [LARGE SCALE GENOMIC DNA]</scope>
    <source>
        <strain evidence="6 7">DSM 25233</strain>
    </source>
</reference>
<feature type="transmembrane region" description="Helical" evidence="5">
    <location>
        <begin position="41"/>
        <end position="66"/>
    </location>
</feature>
<feature type="transmembrane region" description="Helical" evidence="5">
    <location>
        <begin position="7"/>
        <end position="29"/>
    </location>
</feature>
<keyword evidence="7" id="KW-1185">Reference proteome</keyword>
<organism evidence="6 7">
    <name type="scientific">Maribacter spongiicola</name>
    <dbReference type="NCBI Taxonomy" id="1206753"/>
    <lineage>
        <taxon>Bacteria</taxon>
        <taxon>Pseudomonadati</taxon>
        <taxon>Bacteroidota</taxon>
        <taxon>Flavobacteriia</taxon>
        <taxon>Flavobacteriales</taxon>
        <taxon>Flavobacteriaceae</taxon>
        <taxon>Maribacter</taxon>
    </lineage>
</organism>
<dbReference type="OrthoDB" id="8161897at2"/>
<evidence type="ECO:0000256" key="5">
    <source>
        <dbReference type="SAM" id="Phobius"/>
    </source>
</evidence>
<comment type="subcellular location">
    <subcellularLocation>
        <location evidence="1">Membrane</location>
        <topology evidence="1">Multi-pass membrane protein</topology>
    </subcellularLocation>
</comment>
<dbReference type="InterPro" id="IPR032808">
    <property type="entry name" value="DoxX"/>
</dbReference>
<dbReference type="GO" id="GO:0016020">
    <property type="term" value="C:membrane"/>
    <property type="evidence" value="ECO:0007669"/>
    <property type="project" value="UniProtKB-SubCell"/>
</dbReference>
<evidence type="ECO:0000313" key="6">
    <source>
        <dbReference type="EMBL" id="TDT45033.1"/>
    </source>
</evidence>
<sequence>MKNTIQNISIVFLAILMVIFGLNKFFGFIPVEPPVDPTAQAFMGAMFTSYLFVVVAIGEIVGGILLIVPKTRFLGWLLLLPVIFNIVAFHIAHDFIGNGIWLLPTLLFAVITYFQLGTVKKAMNYGQV</sequence>
<feature type="transmembrane region" description="Helical" evidence="5">
    <location>
        <begin position="73"/>
        <end position="93"/>
    </location>
</feature>
<keyword evidence="3 5" id="KW-1133">Transmembrane helix</keyword>
<accession>A0A4R7K4R5</accession>
<evidence type="ECO:0000256" key="1">
    <source>
        <dbReference type="ARBA" id="ARBA00004141"/>
    </source>
</evidence>
<evidence type="ECO:0000256" key="4">
    <source>
        <dbReference type="ARBA" id="ARBA00023136"/>
    </source>
</evidence>
<comment type="caution">
    <text evidence="6">The sequence shown here is derived from an EMBL/GenBank/DDBJ whole genome shotgun (WGS) entry which is preliminary data.</text>
</comment>
<gene>
    <name evidence="6" type="ORF">CLV90_2114</name>
</gene>
<evidence type="ECO:0000256" key="3">
    <source>
        <dbReference type="ARBA" id="ARBA00022989"/>
    </source>
</evidence>
<dbReference type="RefSeq" id="WP_133687403.1">
    <property type="nucleotide sequence ID" value="NZ_SOAY01000011.1"/>
</dbReference>
<keyword evidence="4 5" id="KW-0472">Membrane</keyword>
<dbReference type="AlphaFoldDB" id="A0A4R7K4R5"/>